<proteinExistence type="predicted"/>
<dbReference type="Proteomes" id="UP000070255">
    <property type="component" value="Unassembled WGS sequence"/>
</dbReference>
<comment type="caution">
    <text evidence="1">The sequence shown here is derived from an EMBL/GenBank/DDBJ whole genome shotgun (WGS) entry which is preliminary data.</text>
</comment>
<evidence type="ECO:0000313" key="2">
    <source>
        <dbReference type="Proteomes" id="UP000070255"/>
    </source>
</evidence>
<gene>
    <name evidence="1" type="ORF">WS72_24595</name>
</gene>
<dbReference type="EMBL" id="LNJQ01000004">
    <property type="protein sequence ID" value="KWZ38074.1"/>
    <property type="molecule type" value="Genomic_DNA"/>
</dbReference>
<organism evidence="1 2">
    <name type="scientific">Burkholderia savannae</name>
    <dbReference type="NCBI Taxonomy" id="1637837"/>
    <lineage>
        <taxon>Bacteria</taxon>
        <taxon>Pseudomonadati</taxon>
        <taxon>Pseudomonadota</taxon>
        <taxon>Betaproteobacteria</taxon>
        <taxon>Burkholderiales</taxon>
        <taxon>Burkholderiaceae</taxon>
        <taxon>Burkholderia</taxon>
        <taxon>pseudomallei group</taxon>
    </lineage>
</organism>
<sequence length="67" mass="7450">MRAAIRFTSPESAQECRIDADNAHVTRDHAIDSTMPARPGMAPSPRCVALRHASSMRMRLRARSRSS</sequence>
<reference evidence="1 2" key="1">
    <citation type="submission" date="2015-11" db="EMBL/GenBank/DDBJ databases">
        <authorList>
            <person name="Sahl J."/>
            <person name="Wagner D."/>
            <person name="Keim P."/>
        </authorList>
    </citation>
    <scope>NUCLEOTIDE SEQUENCE [LARGE SCALE GENOMIC DNA]</scope>
    <source>
        <strain evidence="1 2">BDU18</strain>
    </source>
</reference>
<accession>A0ABR5T7H3</accession>
<evidence type="ECO:0000313" key="1">
    <source>
        <dbReference type="EMBL" id="KWZ38074.1"/>
    </source>
</evidence>
<protein>
    <submittedName>
        <fullName evidence="1">Uncharacterized protein</fullName>
    </submittedName>
</protein>
<name>A0ABR5T7H3_9BURK</name>
<keyword evidence="2" id="KW-1185">Reference proteome</keyword>